<dbReference type="Gene3D" id="3.40.109.10">
    <property type="entry name" value="NADH Oxidase"/>
    <property type="match status" value="1"/>
</dbReference>
<dbReference type="EMBL" id="JAROAS010000034">
    <property type="protein sequence ID" value="MED4129437.1"/>
    <property type="molecule type" value="Genomic_DNA"/>
</dbReference>
<reference evidence="1 2" key="1">
    <citation type="submission" date="2023-03" db="EMBL/GenBank/DDBJ databases">
        <title>Bacillus Genome Sequencing.</title>
        <authorList>
            <person name="Dunlap C."/>
        </authorList>
    </citation>
    <scope>NUCLEOTIDE SEQUENCE [LARGE SCALE GENOMIC DNA]</scope>
    <source>
        <strain evidence="1 2">B-4107</strain>
    </source>
</reference>
<organism evidence="1 2">
    <name type="scientific">Shouchella miscanthi</name>
    <dbReference type="NCBI Taxonomy" id="2598861"/>
    <lineage>
        <taxon>Bacteria</taxon>
        <taxon>Bacillati</taxon>
        <taxon>Bacillota</taxon>
        <taxon>Bacilli</taxon>
        <taxon>Bacillales</taxon>
        <taxon>Bacillaceae</taxon>
        <taxon>Shouchella</taxon>
    </lineage>
</organism>
<keyword evidence="2" id="KW-1185">Reference proteome</keyword>
<evidence type="ECO:0000313" key="1">
    <source>
        <dbReference type="EMBL" id="MED4129437.1"/>
    </source>
</evidence>
<evidence type="ECO:0008006" key="3">
    <source>
        <dbReference type="Google" id="ProtNLM"/>
    </source>
</evidence>
<gene>
    <name evidence="1" type="ORF">P5F74_14975</name>
</gene>
<dbReference type="RefSeq" id="WP_328238085.1">
    <property type="nucleotide sequence ID" value="NZ_JAROAS010000034.1"/>
</dbReference>
<dbReference type="InterPro" id="IPR000415">
    <property type="entry name" value="Nitroreductase-like"/>
</dbReference>
<proteinExistence type="predicted"/>
<dbReference type="PANTHER" id="PTHR43745">
    <property type="entry name" value="NITROREDUCTASE MJ1384-RELATED"/>
    <property type="match status" value="1"/>
</dbReference>
<comment type="caution">
    <text evidence="1">The sequence shown here is derived from an EMBL/GenBank/DDBJ whole genome shotgun (WGS) entry which is preliminary data.</text>
</comment>
<sequence length="271" mass="30690">MNNISKRRLEWDYLQDGAIGNDIINKIVKFNQESASLLSPNLQSTPYTHEILNWLEAVEWTDVLPEYFIEEISLHVDKVNFPSSVRNYVEWQIPNGVIAELLYNSFGRSTDLLSKSYASAGALYPVMPLLLVIDKNAIEGISKPGSYIYDGSNQKLLRLADWSSNETLNKVKSALCPKEKTFSNVAMAYSLDIRRSATKYRLRGYRHGLIEVGLMAQSFKTVLRKNKYGLAECIYSGYNDNLLTYLCGLNVRLAPIVGLQWFGKAKEGNEI</sequence>
<protein>
    <recommendedName>
        <fullName evidence="3">SagB/ThcOx family dehydrogenase</fullName>
    </recommendedName>
</protein>
<dbReference type="Proteomes" id="UP001341820">
    <property type="component" value="Unassembled WGS sequence"/>
</dbReference>
<dbReference type="PANTHER" id="PTHR43745:SF2">
    <property type="entry name" value="NITROREDUCTASE MJ1384-RELATED"/>
    <property type="match status" value="1"/>
</dbReference>
<accession>A0ABU6NRN4</accession>
<name>A0ABU6NRN4_9BACI</name>
<dbReference type="InterPro" id="IPR052544">
    <property type="entry name" value="Bacteriocin_Proc_Enz"/>
</dbReference>
<evidence type="ECO:0000313" key="2">
    <source>
        <dbReference type="Proteomes" id="UP001341820"/>
    </source>
</evidence>